<dbReference type="GO" id="GO:0016491">
    <property type="term" value="F:oxidoreductase activity"/>
    <property type="evidence" value="ECO:0007669"/>
    <property type="project" value="UniProtKB-KW"/>
</dbReference>
<dbReference type="Gene3D" id="3.40.109.10">
    <property type="entry name" value="NADH Oxidase"/>
    <property type="match status" value="1"/>
</dbReference>
<dbReference type="SUPFAM" id="SSF55469">
    <property type="entry name" value="FMN-dependent nitroreductase-like"/>
    <property type="match status" value="1"/>
</dbReference>
<protein>
    <submittedName>
        <fullName evidence="4">Nitroreductase</fullName>
    </submittedName>
</protein>
<gene>
    <name evidence="4" type="ORF">RU86_GL001137</name>
</gene>
<comment type="similarity">
    <text evidence="1">Belongs to the nitroreductase family.</text>
</comment>
<dbReference type="EMBL" id="JXJW01000002">
    <property type="protein sequence ID" value="PCS08753.1"/>
    <property type="molecule type" value="Genomic_DNA"/>
</dbReference>
<comment type="caution">
    <text evidence="4">The sequence shown here is derived from an EMBL/GenBank/DDBJ whole genome shotgun (WGS) entry which is preliminary data.</text>
</comment>
<dbReference type="RefSeq" id="WP_096813755.1">
    <property type="nucleotide sequence ID" value="NZ_JXJW01000002.1"/>
</dbReference>
<sequence>MTYLTFLNDRASVRTFDPNYEISDKEIQEMIQSAANAPSSNNFQPWKIIAVKHKEKQDVLRTFAYGQKQVKDASVVFIIFGDKTLYDADKLMDFNIERGTLTEADRSYKMTRVSTYLNLHPEDIGIEGLKFDSGLFSMNLMHVVRAFGYDSVPMIGVDFDKIKTYLDIPANYQAMLLLPVGKALKPGYPHVRYHLDEFFTLIK</sequence>
<dbReference type="InterPro" id="IPR000415">
    <property type="entry name" value="Nitroreductase-like"/>
</dbReference>
<accession>A0A2A5S5M4</accession>
<evidence type="ECO:0000256" key="2">
    <source>
        <dbReference type="ARBA" id="ARBA00023002"/>
    </source>
</evidence>
<dbReference type="PANTHER" id="PTHR43673:SF10">
    <property type="entry name" value="NADH DEHYDROGENASE_NAD(P)H NITROREDUCTASE XCC3605-RELATED"/>
    <property type="match status" value="1"/>
</dbReference>
<organism evidence="4 5">
    <name type="scientific">Pseudolactococcus piscium</name>
    <dbReference type="NCBI Taxonomy" id="1364"/>
    <lineage>
        <taxon>Bacteria</taxon>
        <taxon>Bacillati</taxon>
        <taxon>Bacillota</taxon>
        <taxon>Bacilli</taxon>
        <taxon>Lactobacillales</taxon>
        <taxon>Streptococcaceae</taxon>
        <taxon>Pseudolactococcus</taxon>
    </lineage>
</organism>
<proteinExistence type="inferred from homology"/>
<evidence type="ECO:0000259" key="3">
    <source>
        <dbReference type="Pfam" id="PF00881"/>
    </source>
</evidence>
<evidence type="ECO:0000256" key="1">
    <source>
        <dbReference type="ARBA" id="ARBA00007118"/>
    </source>
</evidence>
<dbReference type="InterPro" id="IPR029479">
    <property type="entry name" value="Nitroreductase"/>
</dbReference>
<reference evidence="4 5" key="1">
    <citation type="submission" date="2014-12" db="EMBL/GenBank/DDBJ databases">
        <title>Draft genome sequences of 10 type strains of Lactococcus.</title>
        <authorList>
            <person name="Sun Z."/>
            <person name="Zhong Z."/>
            <person name="Liu W."/>
            <person name="Zhang W."/>
            <person name="Zhang H."/>
        </authorList>
    </citation>
    <scope>NUCLEOTIDE SEQUENCE [LARGE SCALE GENOMIC DNA]</scope>
    <source>
        <strain evidence="4 5">DSM 6634</strain>
    </source>
</reference>
<name>A0A2A5S5M4_9LACT</name>
<keyword evidence="5" id="KW-1185">Reference proteome</keyword>
<evidence type="ECO:0000313" key="5">
    <source>
        <dbReference type="Proteomes" id="UP000218282"/>
    </source>
</evidence>
<keyword evidence="2" id="KW-0560">Oxidoreductase</keyword>
<dbReference type="AlphaFoldDB" id="A0A2A5S5M4"/>
<feature type="domain" description="Nitroreductase" evidence="3">
    <location>
        <begin position="9"/>
        <end position="182"/>
    </location>
</feature>
<dbReference type="PANTHER" id="PTHR43673">
    <property type="entry name" value="NAD(P)H NITROREDUCTASE YDGI-RELATED"/>
    <property type="match status" value="1"/>
</dbReference>
<dbReference type="CDD" id="cd02137">
    <property type="entry name" value="MhqN-like"/>
    <property type="match status" value="1"/>
</dbReference>
<dbReference type="Proteomes" id="UP000218282">
    <property type="component" value="Unassembled WGS sequence"/>
</dbReference>
<evidence type="ECO:0000313" key="4">
    <source>
        <dbReference type="EMBL" id="PCS08753.1"/>
    </source>
</evidence>
<dbReference type="Pfam" id="PF00881">
    <property type="entry name" value="Nitroreductase"/>
    <property type="match status" value="1"/>
</dbReference>